<dbReference type="Proteomes" id="UP000254232">
    <property type="component" value="Unassembled WGS sequence"/>
</dbReference>
<gene>
    <name evidence="6" type="primary">sdcS_1</name>
    <name evidence="6" type="ORF">NCTC11413_00321</name>
</gene>
<evidence type="ECO:0000256" key="3">
    <source>
        <dbReference type="ARBA" id="ARBA00022692"/>
    </source>
</evidence>
<evidence type="ECO:0000256" key="4">
    <source>
        <dbReference type="ARBA" id="ARBA00022989"/>
    </source>
</evidence>
<keyword evidence="2" id="KW-0813">Transport</keyword>
<evidence type="ECO:0000313" key="7">
    <source>
        <dbReference type="Proteomes" id="UP000254232"/>
    </source>
</evidence>
<dbReference type="CDD" id="cd01115">
    <property type="entry name" value="SLC13_permease"/>
    <property type="match status" value="1"/>
</dbReference>
<dbReference type="GO" id="GO:0005315">
    <property type="term" value="F:phosphate transmembrane transporter activity"/>
    <property type="evidence" value="ECO:0007669"/>
    <property type="project" value="TreeGrafter"/>
</dbReference>
<keyword evidence="4" id="KW-1133">Transmembrane helix</keyword>
<evidence type="ECO:0000313" key="6">
    <source>
        <dbReference type="EMBL" id="STO37222.1"/>
    </source>
</evidence>
<dbReference type="PANTHER" id="PTHR10283">
    <property type="entry name" value="SOLUTE CARRIER FAMILY 13 MEMBER"/>
    <property type="match status" value="1"/>
</dbReference>
<accession>A0A377H413</accession>
<dbReference type="RefSeq" id="WP_018347118.1">
    <property type="nucleotide sequence ID" value="NZ_CP114281.1"/>
</dbReference>
<dbReference type="EMBL" id="UGGZ01000001">
    <property type="protein sequence ID" value="STO37222.1"/>
    <property type="molecule type" value="Genomic_DNA"/>
</dbReference>
<sequence>MSDSIYTSLKNFTKHPIAEVRKSKVGLFIFSLFFGWAMMNWLSDPVFTQTQNYVLFLIFFAISLWVTEAIPPFSVGILIIGFLVLIMGRSDAENAMQYLQTWSDSVIWLFLGGFFLAEAMKKTELDILLLKRMLPKFGKNPQNILLGLMALTAVMSMLMSNTATTAMMIATVSPLFVTLDKKANISRALLLGIPAAASIGGMATIIGSAPNAIAVGALENIGYHISFLEWMLMGTPVAVVLILVFWRVLIKRYRISAKEKLEFQFLQEAKEIENPEDEKEHRTQKTIVLVILAITLFFWLTAKWFGMPIAAASGIPIVGLTMLGVLDSDDVRKLPWDTLMLVAGGLALGLAIEEQKIATHFVNQLSHVHISFMMLLILFAFITVVLSNFMSNTAATTILIPVGLSLLKVFSGDVSPAILPLVIGLSASCALFLPVSTPPNAIAFSTGLIRQSEFRLGGIVVGLLGPALSIIWVMVIMAMY</sequence>
<dbReference type="GO" id="GO:0005886">
    <property type="term" value="C:plasma membrane"/>
    <property type="evidence" value="ECO:0007669"/>
    <property type="project" value="TreeGrafter"/>
</dbReference>
<protein>
    <submittedName>
        <fullName evidence="6">Na(+)/dicarboxylate symporter</fullName>
    </submittedName>
</protein>
<dbReference type="AlphaFoldDB" id="A0A377H413"/>
<dbReference type="InterPro" id="IPR004680">
    <property type="entry name" value="Cit_transptr-like_dom"/>
</dbReference>
<name>A0A377H413_9PAST</name>
<reference evidence="6 7" key="1">
    <citation type="submission" date="2018-06" db="EMBL/GenBank/DDBJ databases">
        <authorList>
            <consortium name="Pathogen Informatics"/>
            <person name="Doyle S."/>
        </authorList>
    </citation>
    <scope>NUCLEOTIDE SEQUENCE [LARGE SCALE GENOMIC DNA]</scope>
    <source>
        <strain evidence="6 7">NCTC11413</strain>
    </source>
</reference>
<dbReference type="Pfam" id="PF03600">
    <property type="entry name" value="CitMHS"/>
    <property type="match status" value="1"/>
</dbReference>
<evidence type="ECO:0000256" key="5">
    <source>
        <dbReference type="ARBA" id="ARBA00023136"/>
    </source>
</evidence>
<comment type="subcellular location">
    <subcellularLocation>
        <location evidence="1">Membrane</location>
        <topology evidence="1">Multi-pass membrane protein</topology>
    </subcellularLocation>
</comment>
<keyword evidence="5" id="KW-0472">Membrane</keyword>
<evidence type="ECO:0000256" key="1">
    <source>
        <dbReference type="ARBA" id="ARBA00004141"/>
    </source>
</evidence>
<dbReference type="NCBIfam" id="TIGR00785">
    <property type="entry name" value="dass"/>
    <property type="match status" value="1"/>
</dbReference>
<dbReference type="PANTHER" id="PTHR10283:SF92">
    <property type="entry name" value="LOW-AFFINITY PHOSPHATE TRANSPORTER PHO91"/>
    <property type="match status" value="1"/>
</dbReference>
<keyword evidence="3" id="KW-0812">Transmembrane</keyword>
<dbReference type="InterPro" id="IPR001898">
    <property type="entry name" value="SLC13A/DASS"/>
</dbReference>
<evidence type="ECO:0000256" key="2">
    <source>
        <dbReference type="ARBA" id="ARBA00022448"/>
    </source>
</evidence>
<proteinExistence type="predicted"/>
<organism evidence="6 7">
    <name type="scientific">Gallibacterium anatis</name>
    <dbReference type="NCBI Taxonomy" id="750"/>
    <lineage>
        <taxon>Bacteria</taxon>
        <taxon>Pseudomonadati</taxon>
        <taxon>Pseudomonadota</taxon>
        <taxon>Gammaproteobacteria</taxon>
        <taxon>Pasteurellales</taxon>
        <taxon>Pasteurellaceae</taxon>
        <taxon>Gallibacterium</taxon>
    </lineage>
</organism>
<dbReference type="GeneID" id="77263852"/>